<organism evidence="2 3">
    <name type="scientific">Malus baccata</name>
    <name type="common">Siberian crab apple</name>
    <name type="synonym">Pyrus baccata</name>
    <dbReference type="NCBI Taxonomy" id="106549"/>
    <lineage>
        <taxon>Eukaryota</taxon>
        <taxon>Viridiplantae</taxon>
        <taxon>Streptophyta</taxon>
        <taxon>Embryophyta</taxon>
        <taxon>Tracheophyta</taxon>
        <taxon>Spermatophyta</taxon>
        <taxon>Magnoliopsida</taxon>
        <taxon>eudicotyledons</taxon>
        <taxon>Gunneridae</taxon>
        <taxon>Pentapetalae</taxon>
        <taxon>rosids</taxon>
        <taxon>fabids</taxon>
        <taxon>Rosales</taxon>
        <taxon>Rosaceae</taxon>
        <taxon>Amygdaloideae</taxon>
        <taxon>Maleae</taxon>
        <taxon>Malus</taxon>
    </lineage>
</organism>
<dbReference type="AlphaFoldDB" id="A0A540N8B8"/>
<reference evidence="2 3" key="1">
    <citation type="journal article" date="2019" name="G3 (Bethesda)">
        <title>Sequencing of a Wild Apple (Malus baccata) Genome Unravels the Differences Between Cultivated and Wild Apple Species Regarding Disease Resistance and Cold Tolerance.</title>
        <authorList>
            <person name="Chen X."/>
        </authorList>
    </citation>
    <scope>NUCLEOTIDE SEQUENCE [LARGE SCALE GENOMIC DNA]</scope>
    <source>
        <strain evidence="3">cv. Shandingzi</strain>
        <tissue evidence="2">Leaves</tissue>
    </source>
</reference>
<protein>
    <submittedName>
        <fullName evidence="2">Uncharacterized protein</fullName>
    </submittedName>
</protein>
<name>A0A540N8B8_MALBA</name>
<accession>A0A540N8B8</accession>
<dbReference type="Proteomes" id="UP000315295">
    <property type="component" value="Unassembled WGS sequence"/>
</dbReference>
<sequence>MTLASSSPPAATSLPPVTPSHTATCLTPSNAQNYRSINNSNVFVDFVVEILDTWLNTPIKFPVRPPIPNSGRPIPVQPQNFYF</sequence>
<comment type="caution">
    <text evidence="2">The sequence shown here is derived from an EMBL/GenBank/DDBJ whole genome shotgun (WGS) entry which is preliminary data.</text>
</comment>
<evidence type="ECO:0000313" key="2">
    <source>
        <dbReference type="EMBL" id="TQE06803.1"/>
    </source>
</evidence>
<gene>
    <name evidence="2" type="ORF">C1H46_007585</name>
</gene>
<feature type="region of interest" description="Disordered" evidence="1">
    <location>
        <begin position="1"/>
        <end position="21"/>
    </location>
</feature>
<evidence type="ECO:0000313" key="3">
    <source>
        <dbReference type="Proteomes" id="UP000315295"/>
    </source>
</evidence>
<dbReference type="EMBL" id="VIEB01000097">
    <property type="protein sequence ID" value="TQE06803.1"/>
    <property type="molecule type" value="Genomic_DNA"/>
</dbReference>
<keyword evidence="3" id="KW-1185">Reference proteome</keyword>
<proteinExistence type="predicted"/>
<feature type="compositionally biased region" description="Low complexity" evidence="1">
    <location>
        <begin position="1"/>
        <end position="15"/>
    </location>
</feature>
<evidence type="ECO:0000256" key="1">
    <source>
        <dbReference type="SAM" id="MobiDB-lite"/>
    </source>
</evidence>